<dbReference type="GeneID" id="55970167"/>
<dbReference type="RefSeq" id="XP_035323752.1">
    <property type="nucleotide sequence ID" value="XM_035465915.1"/>
</dbReference>
<feature type="region of interest" description="Disordered" evidence="1">
    <location>
        <begin position="262"/>
        <end position="334"/>
    </location>
</feature>
<feature type="region of interest" description="Disordered" evidence="1">
    <location>
        <begin position="375"/>
        <end position="406"/>
    </location>
</feature>
<gene>
    <name evidence="2" type="ORF">GMORB2_3939</name>
</gene>
<dbReference type="OrthoDB" id="4777690at2759"/>
<keyword evidence="3" id="KW-1185">Reference proteome</keyword>
<feature type="compositionally biased region" description="Polar residues" evidence="1">
    <location>
        <begin position="313"/>
        <end position="334"/>
    </location>
</feature>
<feature type="region of interest" description="Disordered" evidence="1">
    <location>
        <begin position="203"/>
        <end position="233"/>
    </location>
</feature>
<feature type="compositionally biased region" description="Pro residues" evidence="1">
    <location>
        <begin position="131"/>
        <end position="145"/>
    </location>
</feature>
<comment type="caution">
    <text evidence="2">The sequence shown here is derived from an EMBL/GenBank/DDBJ whole genome shotgun (WGS) entry which is preliminary data.</text>
</comment>
<reference evidence="2" key="1">
    <citation type="submission" date="2020-03" db="EMBL/GenBank/DDBJ databases">
        <title>Site-based positive gene gene selection in Geosmithia morbida across the United States reveals a broad range of putative effectors and factors for local host and environmental adapation.</title>
        <authorList>
            <person name="Onufrak A."/>
            <person name="Murdoch R.W."/>
            <person name="Gazis R."/>
            <person name="Huff M."/>
            <person name="Staton M."/>
            <person name="Klingeman W."/>
            <person name="Hadziabdic D."/>
        </authorList>
    </citation>
    <scope>NUCLEOTIDE SEQUENCE</scope>
    <source>
        <strain evidence="2">1262</strain>
    </source>
</reference>
<evidence type="ECO:0000256" key="1">
    <source>
        <dbReference type="SAM" id="MobiDB-lite"/>
    </source>
</evidence>
<evidence type="ECO:0000313" key="3">
    <source>
        <dbReference type="Proteomes" id="UP000749293"/>
    </source>
</evidence>
<feature type="compositionally biased region" description="Polar residues" evidence="1">
    <location>
        <begin position="395"/>
        <end position="405"/>
    </location>
</feature>
<proteinExistence type="predicted"/>
<feature type="region of interest" description="Disordered" evidence="1">
    <location>
        <begin position="117"/>
        <end position="154"/>
    </location>
</feature>
<feature type="compositionally biased region" description="Low complexity" evidence="1">
    <location>
        <begin position="269"/>
        <end position="301"/>
    </location>
</feature>
<feature type="region of interest" description="Disordered" evidence="1">
    <location>
        <begin position="1"/>
        <end position="78"/>
    </location>
</feature>
<dbReference type="AlphaFoldDB" id="A0A9P4YYA2"/>
<sequence>MDTDQYQQTRRAAALSYPPSPQQQQQQQQSTLAPPVSFQDNCGGRPAAGSGVGRTSGHVAINGNGNTRNEKATNAGGVTKKTATAAGYEKKDKDQGKGARVAKAIGLLSLLRQCQIRQNQSRGGSRRDAPTPTPVPVPVPAPAPAPVSVTGNSRSAYAVSERIRRAAPDGDSELSEVGSSAISPAITTPTTVTTSTFPYSPFSSSIANPASHNPSPPQTPPRETLRPTHPTFDDPFTSASYRYSSAPFCLFPHLKDKPVLGPFGHDEPTSTTTNTTTSTAAAGTATLTTHTTTAAVTDLTTPPGNGNAADSARTLSDYGSSQSPVGKSSNYIDLTSPSPSSVAVASLPAHHKPPSPQSTGFFAAAIAAMASGGTLDASMGRPRQDSFVSAGPRPISTNNAAQDSLNRNRRESLAGSLMGGLSWGGVSFGSFVRDDVVMVAGPVQDRRKYIRVYT</sequence>
<evidence type="ECO:0000313" key="2">
    <source>
        <dbReference type="EMBL" id="KAF4125100.1"/>
    </source>
</evidence>
<feature type="compositionally biased region" description="Polar residues" evidence="1">
    <location>
        <begin position="1"/>
        <end position="10"/>
    </location>
</feature>
<dbReference type="Proteomes" id="UP000749293">
    <property type="component" value="Unassembled WGS sequence"/>
</dbReference>
<protein>
    <submittedName>
        <fullName evidence="2">Uncharacterized protein</fullName>
    </submittedName>
</protein>
<accession>A0A9P4YYA2</accession>
<organism evidence="2 3">
    <name type="scientific">Geosmithia morbida</name>
    <dbReference type="NCBI Taxonomy" id="1094350"/>
    <lineage>
        <taxon>Eukaryota</taxon>
        <taxon>Fungi</taxon>
        <taxon>Dikarya</taxon>
        <taxon>Ascomycota</taxon>
        <taxon>Pezizomycotina</taxon>
        <taxon>Sordariomycetes</taxon>
        <taxon>Hypocreomycetidae</taxon>
        <taxon>Hypocreales</taxon>
        <taxon>Bionectriaceae</taxon>
        <taxon>Geosmithia</taxon>
    </lineage>
</organism>
<dbReference type="EMBL" id="JAANYQ010000003">
    <property type="protein sequence ID" value="KAF4125100.1"/>
    <property type="molecule type" value="Genomic_DNA"/>
</dbReference>
<name>A0A9P4YYA2_9HYPO</name>